<protein>
    <submittedName>
        <fullName evidence="1">DUF241 domain protein</fullName>
    </submittedName>
</protein>
<sequence length="291" mass="32196">MEATSIVLPSSHQPVRSISLPTRTHPSSQTLEALLNHLKPIILQHPSSISSSESLLANTIQNNLLLLSDLYNSINHLLQSSSQTQQSLLHNYQSGNKLIEHTLCASLTLLDACGSARDLIMSLKEHVQNLQSSLRRRKASNSTSMEASVCGYVSFRKKAKKEIGKQLSALKRMENNHNKKSSFFEDQSVKFLGRVLREASAITICVFQSLLLLFLSMTGLKRKGSSLMSKLKPMRLLFSSSSSEKEDRDGFNFDDVCCVIGSGSGRNYKNGEEGAKRVLERTVVLEGSLII</sequence>
<evidence type="ECO:0000313" key="1">
    <source>
        <dbReference type="EMBL" id="KAF7809604.1"/>
    </source>
</evidence>
<comment type="caution">
    <text evidence="1">The sequence shown here is derived from an EMBL/GenBank/DDBJ whole genome shotgun (WGS) entry which is preliminary data.</text>
</comment>
<dbReference type="GO" id="GO:0048364">
    <property type="term" value="P:root development"/>
    <property type="evidence" value="ECO:0007669"/>
    <property type="project" value="InterPro"/>
</dbReference>
<reference evidence="1" key="1">
    <citation type="submission" date="2020-09" db="EMBL/GenBank/DDBJ databases">
        <title>Genome-Enabled Discovery of Anthraquinone Biosynthesis in Senna tora.</title>
        <authorList>
            <person name="Kang S.-H."/>
            <person name="Pandey R.P."/>
            <person name="Lee C.-M."/>
            <person name="Sim J.-S."/>
            <person name="Jeong J.-T."/>
            <person name="Choi B.-S."/>
            <person name="Jung M."/>
            <person name="Ginzburg D."/>
            <person name="Zhao K."/>
            <person name="Won S.Y."/>
            <person name="Oh T.-J."/>
            <person name="Yu Y."/>
            <person name="Kim N.-H."/>
            <person name="Lee O.R."/>
            <person name="Lee T.-H."/>
            <person name="Bashyal P."/>
            <person name="Kim T.-S."/>
            <person name="Lee W.-H."/>
            <person name="Kawkins C."/>
            <person name="Kim C.-K."/>
            <person name="Kim J.S."/>
            <person name="Ahn B.O."/>
            <person name="Rhee S.Y."/>
            <person name="Sohng J.K."/>
        </authorList>
    </citation>
    <scope>NUCLEOTIDE SEQUENCE</scope>
    <source>
        <tissue evidence="1">Leaf</tissue>
    </source>
</reference>
<keyword evidence="2" id="KW-1185">Reference proteome</keyword>
<gene>
    <name evidence="1" type="ORF">G2W53_036347</name>
</gene>
<dbReference type="PANTHER" id="PTHR33070">
    <property type="entry name" value="OS06G0725500 PROTEIN"/>
    <property type="match status" value="1"/>
</dbReference>
<organism evidence="1 2">
    <name type="scientific">Senna tora</name>
    <dbReference type="NCBI Taxonomy" id="362788"/>
    <lineage>
        <taxon>Eukaryota</taxon>
        <taxon>Viridiplantae</taxon>
        <taxon>Streptophyta</taxon>
        <taxon>Embryophyta</taxon>
        <taxon>Tracheophyta</taxon>
        <taxon>Spermatophyta</taxon>
        <taxon>Magnoliopsida</taxon>
        <taxon>eudicotyledons</taxon>
        <taxon>Gunneridae</taxon>
        <taxon>Pentapetalae</taxon>
        <taxon>rosids</taxon>
        <taxon>fabids</taxon>
        <taxon>Fabales</taxon>
        <taxon>Fabaceae</taxon>
        <taxon>Caesalpinioideae</taxon>
        <taxon>Cassia clade</taxon>
        <taxon>Senna</taxon>
    </lineage>
</organism>
<proteinExistence type="predicted"/>
<name>A0A834STB2_9FABA</name>
<dbReference type="AlphaFoldDB" id="A0A834STB2"/>
<dbReference type="InterPro" id="IPR004320">
    <property type="entry name" value="BPS1_pln"/>
</dbReference>
<dbReference type="EMBL" id="JAAIUW010000011">
    <property type="protein sequence ID" value="KAF7809604.1"/>
    <property type="molecule type" value="Genomic_DNA"/>
</dbReference>
<evidence type="ECO:0000313" key="2">
    <source>
        <dbReference type="Proteomes" id="UP000634136"/>
    </source>
</evidence>
<dbReference type="PANTHER" id="PTHR33070:SF75">
    <property type="entry name" value="SELECTION_UPKEEP OF INTRAEPITHELIAL T-CELLS PROTEIN"/>
    <property type="match status" value="1"/>
</dbReference>
<dbReference type="OrthoDB" id="1701699at2759"/>
<dbReference type="GO" id="GO:0048367">
    <property type="term" value="P:shoot system development"/>
    <property type="evidence" value="ECO:0007669"/>
    <property type="project" value="InterPro"/>
</dbReference>
<accession>A0A834STB2</accession>
<dbReference type="Pfam" id="PF03087">
    <property type="entry name" value="BPS1"/>
    <property type="match status" value="1"/>
</dbReference>
<dbReference type="Proteomes" id="UP000634136">
    <property type="component" value="Unassembled WGS sequence"/>
</dbReference>